<dbReference type="PANTHER" id="PTHR43077">
    <property type="entry name" value="TRANSPORT PERMEASE YVFS-RELATED"/>
    <property type="match status" value="1"/>
</dbReference>
<sequence length="268" mass="28249">MTTVPVWRGSSAFTQFTVLTGRALRTVVSSWQVTVLGLLQPVFMLLVISEVFGSMANPAYFPQGVRYIDYLMPGILITTGIGPAVSAGVGLIKDLENGVMARFRSLPIGMYWVLFGRGVADLARAAVQILVMLLGAVALLGFSPPGGVRGMAFALLIALFVTWSLAWTFIALGAFTRSAEVMQAVGFLAVFPLTFASSAFVPLDVLPGWLQAVATVNPLSHAVNASRHLTLSTAGGAEVPVALLASLVLAVLAQFVAMAGIRRKPLTA</sequence>
<dbReference type="InterPro" id="IPR047817">
    <property type="entry name" value="ABC2_TM_bact-type"/>
</dbReference>
<dbReference type="EMBL" id="BSEV01000016">
    <property type="protein sequence ID" value="GLK12342.1"/>
    <property type="molecule type" value="Genomic_DNA"/>
</dbReference>
<evidence type="ECO:0000256" key="4">
    <source>
        <dbReference type="ARBA" id="ARBA00022692"/>
    </source>
</evidence>
<dbReference type="PRINTS" id="PR00164">
    <property type="entry name" value="ABC2TRNSPORT"/>
</dbReference>
<evidence type="ECO:0000313" key="10">
    <source>
        <dbReference type="EMBL" id="GLK12342.1"/>
    </source>
</evidence>
<keyword evidence="6 8" id="KW-0472">Membrane</keyword>
<feature type="transmembrane region" description="Helical" evidence="8">
    <location>
        <begin position="122"/>
        <end position="142"/>
    </location>
</feature>
<evidence type="ECO:0000256" key="5">
    <source>
        <dbReference type="ARBA" id="ARBA00022989"/>
    </source>
</evidence>
<accession>A0A9W6MFP8</accession>
<gene>
    <name evidence="10" type="ORF">GCM10017600_57520</name>
</gene>
<dbReference type="InterPro" id="IPR000412">
    <property type="entry name" value="ABC_2_transport"/>
</dbReference>
<comment type="subcellular location">
    <subcellularLocation>
        <location evidence="1 8">Cell membrane</location>
        <topology evidence="1 8">Multi-pass membrane protein</topology>
    </subcellularLocation>
</comment>
<dbReference type="InterPro" id="IPR051328">
    <property type="entry name" value="T7SS_ABC-Transporter"/>
</dbReference>
<dbReference type="GO" id="GO:0043190">
    <property type="term" value="C:ATP-binding cassette (ABC) transporter complex"/>
    <property type="evidence" value="ECO:0007669"/>
    <property type="project" value="InterPro"/>
</dbReference>
<evidence type="ECO:0000256" key="2">
    <source>
        <dbReference type="ARBA" id="ARBA00007783"/>
    </source>
</evidence>
<dbReference type="PANTHER" id="PTHR43077:SF8">
    <property type="entry name" value="DOXORUBICIN RESISTANCE ABC TRANSPORTER PERMEASE PROTEIN DRRB"/>
    <property type="match status" value="1"/>
</dbReference>
<feature type="transmembrane region" description="Helical" evidence="8">
    <location>
        <begin position="184"/>
        <end position="203"/>
    </location>
</feature>
<feature type="transmembrane region" description="Helical" evidence="8">
    <location>
        <begin position="241"/>
        <end position="261"/>
    </location>
</feature>
<feature type="transmembrane region" description="Helical" evidence="8">
    <location>
        <begin position="70"/>
        <end position="92"/>
    </location>
</feature>
<keyword evidence="7" id="KW-0046">Antibiotic resistance</keyword>
<evidence type="ECO:0000256" key="6">
    <source>
        <dbReference type="ARBA" id="ARBA00023136"/>
    </source>
</evidence>
<keyword evidence="4 8" id="KW-0812">Transmembrane</keyword>
<reference evidence="10" key="1">
    <citation type="journal article" date="2014" name="Int. J. Syst. Evol. Microbiol.">
        <title>Complete genome sequence of Corynebacterium casei LMG S-19264T (=DSM 44701T), isolated from a smear-ripened cheese.</title>
        <authorList>
            <consortium name="US DOE Joint Genome Institute (JGI-PGF)"/>
            <person name="Walter F."/>
            <person name="Albersmeier A."/>
            <person name="Kalinowski J."/>
            <person name="Ruckert C."/>
        </authorList>
    </citation>
    <scope>NUCLEOTIDE SEQUENCE</scope>
    <source>
        <strain evidence="10">VKM Ac-2007</strain>
    </source>
</reference>
<evidence type="ECO:0000313" key="11">
    <source>
        <dbReference type="Proteomes" id="UP001143474"/>
    </source>
</evidence>
<dbReference type="RefSeq" id="WP_271220675.1">
    <property type="nucleotide sequence ID" value="NZ_BAAAVD010000009.1"/>
</dbReference>
<feature type="domain" description="ABC transmembrane type-2" evidence="9">
    <location>
        <begin position="32"/>
        <end position="264"/>
    </location>
</feature>
<dbReference type="GO" id="GO:0140359">
    <property type="term" value="F:ABC-type transporter activity"/>
    <property type="evidence" value="ECO:0007669"/>
    <property type="project" value="InterPro"/>
</dbReference>
<dbReference type="InterPro" id="IPR013525">
    <property type="entry name" value="ABC2_TM"/>
</dbReference>
<keyword evidence="5 8" id="KW-1133">Transmembrane helix</keyword>
<name>A0A9W6MFP8_9ACTN</name>
<evidence type="ECO:0000259" key="9">
    <source>
        <dbReference type="PROSITE" id="PS51012"/>
    </source>
</evidence>
<reference evidence="10" key="2">
    <citation type="submission" date="2023-01" db="EMBL/GenBank/DDBJ databases">
        <authorList>
            <person name="Sun Q."/>
            <person name="Evtushenko L."/>
        </authorList>
    </citation>
    <scope>NUCLEOTIDE SEQUENCE</scope>
    <source>
        <strain evidence="10">VKM Ac-2007</strain>
    </source>
</reference>
<dbReference type="Proteomes" id="UP001143474">
    <property type="component" value="Unassembled WGS sequence"/>
</dbReference>
<evidence type="ECO:0000256" key="3">
    <source>
        <dbReference type="ARBA" id="ARBA00022475"/>
    </source>
</evidence>
<organism evidence="10 11">
    <name type="scientific">Streptosporangium carneum</name>
    <dbReference type="NCBI Taxonomy" id="47481"/>
    <lineage>
        <taxon>Bacteria</taxon>
        <taxon>Bacillati</taxon>
        <taxon>Actinomycetota</taxon>
        <taxon>Actinomycetes</taxon>
        <taxon>Streptosporangiales</taxon>
        <taxon>Streptosporangiaceae</taxon>
        <taxon>Streptosporangium</taxon>
    </lineage>
</organism>
<dbReference type="Pfam" id="PF01061">
    <property type="entry name" value="ABC2_membrane"/>
    <property type="match status" value="1"/>
</dbReference>
<dbReference type="PROSITE" id="PS51012">
    <property type="entry name" value="ABC_TM2"/>
    <property type="match status" value="1"/>
</dbReference>
<dbReference type="GO" id="GO:0046677">
    <property type="term" value="P:response to antibiotic"/>
    <property type="evidence" value="ECO:0007669"/>
    <property type="project" value="UniProtKB-KW"/>
</dbReference>
<keyword evidence="8" id="KW-0813">Transport</keyword>
<proteinExistence type="inferred from homology"/>
<dbReference type="PIRSF" id="PIRSF006648">
    <property type="entry name" value="DrrB"/>
    <property type="match status" value="1"/>
</dbReference>
<comment type="caution">
    <text evidence="10">The sequence shown here is derived from an EMBL/GenBank/DDBJ whole genome shotgun (WGS) entry which is preliminary data.</text>
</comment>
<keyword evidence="11" id="KW-1185">Reference proteome</keyword>
<dbReference type="AlphaFoldDB" id="A0A9W6MFP8"/>
<feature type="transmembrane region" description="Helical" evidence="8">
    <location>
        <begin position="29"/>
        <end position="49"/>
    </location>
</feature>
<protein>
    <recommendedName>
        <fullName evidence="8">Transport permease protein</fullName>
    </recommendedName>
</protein>
<evidence type="ECO:0000256" key="8">
    <source>
        <dbReference type="RuleBase" id="RU361157"/>
    </source>
</evidence>
<evidence type="ECO:0000256" key="1">
    <source>
        <dbReference type="ARBA" id="ARBA00004651"/>
    </source>
</evidence>
<evidence type="ECO:0000256" key="7">
    <source>
        <dbReference type="ARBA" id="ARBA00023251"/>
    </source>
</evidence>
<comment type="similarity">
    <text evidence="2 8">Belongs to the ABC-2 integral membrane protein family.</text>
</comment>
<keyword evidence="3 8" id="KW-1003">Cell membrane</keyword>
<feature type="transmembrane region" description="Helical" evidence="8">
    <location>
        <begin position="148"/>
        <end position="172"/>
    </location>
</feature>